<comment type="caution">
    <text evidence="2">The sequence shown here is derived from an EMBL/GenBank/DDBJ whole genome shotgun (WGS) entry which is preliminary data.</text>
</comment>
<keyword evidence="1" id="KW-0732">Signal</keyword>
<feature type="signal peptide" evidence="1">
    <location>
        <begin position="1"/>
        <end position="19"/>
    </location>
</feature>
<dbReference type="Proteomes" id="UP001199919">
    <property type="component" value="Unassembled WGS sequence"/>
</dbReference>
<organism evidence="2 3">
    <name type="scientific">Mucilaginibacter roseus</name>
    <dbReference type="NCBI Taxonomy" id="1528868"/>
    <lineage>
        <taxon>Bacteria</taxon>
        <taxon>Pseudomonadati</taxon>
        <taxon>Bacteroidota</taxon>
        <taxon>Sphingobacteriia</taxon>
        <taxon>Sphingobacteriales</taxon>
        <taxon>Sphingobacteriaceae</taxon>
        <taxon>Mucilaginibacter</taxon>
    </lineage>
</organism>
<name>A0ABS8TZZ1_9SPHI</name>
<dbReference type="RefSeq" id="WP_232176824.1">
    <property type="nucleotide sequence ID" value="NZ_JAJPWV010000002.1"/>
</dbReference>
<keyword evidence="3" id="KW-1185">Reference proteome</keyword>
<reference evidence="2 3" key="1">
    <citation type="submission" date="2021-12" db="EMBL/GenBank/DDBJ databases">
        <title>Mucilaginibacter roseus genome.</title>
        <authorList>
            <person name="Ferreira J.R."/>
            <person name="Newman J.D."/>
        </authorList>
    </citation>
    <scope>NUCLEOTIDE SEQUENCE [LARGE SCALE GENOMIC DNA]</scope>
    <source>
        <strain evidence="2 3">LMG 28454</strain>
    </source>
</reference>
<evidence type="ECO:0000313" key="2">
    <source>
        <dbReference type="EMBL" id="MCD8740425.1"/>
    </source>
</evidence>
<gene>
    <name evidence="2" type="ORF">LT679_07405</name>
</gene>
<protein>
    <recommendedName>
        <fullName evidence="4">Outer membrane protein beta-barrel domain-containing protein</fullName>
    </recommendedName>
</protein>
<sequence>MKKMIAAMLLCVASSAAFAQTEKGTQNVGVSFAIQNSDSKNTSFDGATTTTDKVKFNVYNATVNYSYFIADKLDIAVFTGYGFQENSRKNDLSAYTQKFTSLFAGVQLRKYILFNDKIGIRTGPSFQYSRDRQTLNLDEESDNVTTTNSYTGRVGLDFAFYPTKHLGITSNVANISYSHSKSKGYTTGSSNTFSANLVNYLNLGFFYSW</sequence>
<accession>A0ABS8TZZ1</accession>
<evidence type="ECO:0000256" key="1">
    <source>
        <dbReference type="SAM" id="SignalP"/>
    </source>
</evidence>
<feature type="chain" id="PRO_5047331562" description="Outer membrane protein beta-barrel domain-containing protein" evidence="1">
    <location>
        <begin position="20"/>
        <end position="209"/>
    </location>
</feature>
<proteinExistence type="predicted"/>
<evidence type="ECO:0000313" key="3">
    <source>
        <dbReference type="Proteomes" id="UP001199919"/>
    </source>
</evidence>
<evidence type="ECO:0008006" key="4">
    <source>
        <dbReference type="Google" id="ProtNLM"/>
    </source>
</evidence>
<dbReference type="EMBL" id="JAJPWV010000002">
    <property type="protein sequence ID" value="MCD8740425.1"/>
    <property type="molecule type" value="Genomic_DNA"/>
</dbReference>